<feature type="region of interest" description="Disordered" evidence="1">
    <location>
        <begin position="1"/>
        <end position="97"/>
    </location>
</feature>
<feature type="non-terminal residue" evidence="2">
    <location>
        <position position="97"/>
    </location>
</feature>
<protein>
    <submittedName>
        <fullName evidence="2">Helix-turn-helix domain protein</fullName>
    </submittedName>
</protein>
<organism evidence="2">
    <name type="scientific">uncultured Blastococcus sp</name>
    <dbReference type="NCBI Taxonomy" id="217144"/>
    <lineage>
        <taxon>Bacteria</taxon>
        <taxon>Bacillati</taxon>
        <taxon>Actinomycetota</taxon>
        <taxon>Actinomycetes</taxon>
        <taxon>Geodermatophilales</taxon>
        <taxon>Geodermatophilaceae</taxon>
        <taxon>Blastococcus</taxon>
        <taxon>environmental samples</taxon>
    </lineage>
</organism>
<sequence>ERGARRRRRLQPDRAAAGRAGGDPAAARRRPRCPLPDGRLSGARRVQPEPAPGAADRGVLRAARGDHLLHRALPPDQRPAPDRRSGRRRTAAGTDRL</sequence>
<dbReference type="EMBL" id="CADCTN010000158">
    <property type="protein sequence ID" value="CAA9252400.1"/>
    <property type="molecule type" value="Genomic_DNA"/>
</dbReference>
<name>A0A6J4IKE3_9ACTN</name>
<evidence type="ECO:0000256" key="1">
    <source>
        <dbReference type="SAM" id="MobiDB-lite"/>
    </source>
</evidence>
<accession>A0A6J4IKE3</accession>
<feature type="non-terminal residue" evidence="2">
    <location>
        <position position="1"/>
    </location>
</feature>
<proteinExistence type="predicted"/>
<dbReference type="AlphaFoldDB" id="A0A6J4IKE3"/>
<gene>
    <name evidence="2" type="ORF">AVDCRST_MAG52-2158</name>
</gene>
<evidence type="ECO:0000313" key="2">
    <source>
        <dbReference type="EMBL" id="CAA9252400.1"/>
    </source>
</evidence>
<reference evidence="2" key="1">
    <citation type="submission" date="2020-02" db="EMBL/GenBank/DDBJ databases">
        <authorList>
            <person name="Meier V. D."/>
        </authorList>
    </citation>
    <scope>NUCLEOTIDE SEQUENCE</scope>
    <source>
        <strain evidence="2">AVDCRST_MAG52</strain>
    </source>
</reference>
<feature type="compositionally biased region" description="Low complexity" evidence="1">
    <location>
        <begin position="13"/>
        <end position="25"/>
    </location>
</feature>